<dbReference type="EMBL" id="LSRX01000690">
    <property type="protein sequence ID" value="OLP90880.1"/>
    <property type="molecule type" value="Genomic_DNA"/>
</dbReference>
<keyword evidence="4 9" id="KW-0812">Transmembrane</keyword>
<feature type="transmembrane region" description="Helical" evidence="9">
    <location>
        <begin position="500"/>
        <end position="521"/>
    </location>
</feature>
<feature type="domain" description="Ammonium transporter AmtB-like" evidence="10">
    <location>
        <begin position="88"/>
        <end position="261"/>
    </location>
</feature>
<dbReference type="PANTHER" id="PTHR11730:SF6">
    <property type="entry name" value="AMMONIUM TRANSPORTER"/>
    <property type="match status" value="1"/>
</dbReference>
<feature type="region of interest" description="Disordered" evidence="8">
    <location>
        <begin position="763"/>
        <end position="798"/>
    </location>
</feature>
<dbReference type="SUPFAM" id="SSF111352">
    <property type="entry name" value="Ammonium transporter"/>
    <property type="match status" value="2"/>
</dbReference>
<protein>
    <submittedName>
        <fullName evidence="11">Ammonium transporter 1 member 1</fullName>
    </submittedName>
</protein>
<feature type="domain" description="Ammonium transporter AmtB-like" evidence="10">
    <location>
        <begin position="318"/>
        <end position="534"/>
    </location>
</feature>
<dbReference type="Pfam" id="PF00909">
    <property type="entry name" value="Ammonium_transp"/>
    <property type="match status" value="2"/>
</dbReference>
<feature type="transmembrane region" description="Helical" evidence="9">
    <location>
        <begin position="413"/>
        <end position="432"/>
    </location>
</feature>
<gene>
    <name evidence="11" type="primary">AMT1-1</name>
    <name evidence="11" type="ORF">AK812_SmicGene27480</name>
</gene>
<organism evidence="11 12">
    <name type="scientific">Symbiodinium microadriaticum</name>
    <name type="common">Dinoflagellate</name>
    <name type="synonym">Zooxanthella microadriatica</name>
    <dbReference type="NCBI Taxonomy" id="2951"/>
    <lineage>
        <taxon>Eukaryota</taxon>
        <taxon>Sar</taxon>
        <taxon>Alveolata</taxon>
        <taxon>Dinophyceae</taxon>
        <taxon>Suessiales</taxon>
        <taxon>Symbiodiniaceae</taxon>
        <taxon>Symbiodinium</taxon>
    </lineage>
</organism>
<evidence type="ECO:0000313" key="12">
    <source>
        <dbReference type="Proteomes" id="UP000186817"/>
    </source>
</evidence>
<evidence type="ECO:0000256" key="2">
    <source>
        <dbReference type="ARBA" id="ARBA00005887"/>
    </source>
</evidence>
<reference evidence="11 12" key="1">
    <citation type="submission" date="2016-02" db="EMBL/GenBank/DDBJ databases">
        <title>Genome analysis of coral dinoflagellate symbionts highlights evolutionary adaptations to a symbiotic lifestyle.</title>
        <authorList>
            <person name="Aranda M."/>
            <person name="Li Y."/>
            <person name="Liew Y.J."/>
            <person name="Baumgarten S."/>
            <person name="Simakov O."/>
            <person name="Wilson M."/>
            <person name="Piel J."/>
            <person name="Ashoor H."/>
            <person name="Bougouffa S."/>
            <person name="Bajic V.B."/>
            <person name="Ryu T."/>
            <person name="Ravasi T."/>
            <person name="Bayer T."/>
            <person name="Micklem G."/>
            <person name="Kim H."/>
            <person name="Bhak J."/>
            <person name="Lajeunesse T.C."/>
            <person name="Voolstra C.R."/>
        </authorList>
    </citation>
    <scope>NUCLEOTIDE SEQUENCE [LARGE SCALE GENOMIC DNA]</scope>
    <source>
        <strain evidence="11 12">CCMP2467</strain>
    </source>
</reference>
<feature type="region of interest" description="Disordered" evidence="8">
    <location>
        <begin position="271"/>
        <end position="309"/>
    </location>
</feature>
<dbReference type="Proteomes" id="UP000186817">
    <property type="component" value="Unassembled WGS sequence"/>
</dbReference>
<feature type="region of interest" description="Disordered" evidence="8">
    <location>
        <begin position="689"/>
        <end position="748"/>
    </location>
</feature>
<dbReference type="GO" id="GO:0005886">
    <property type="term" value="C:plasma membrane"/>
    <property type="evidence" value="ECO:0007669"/>
    <property type="project" value="TreeGrafter"/>
</dbReference>
<accession>A0A1Q9D6S3</accession>
<feature type="transmembrane region" description="Helical" evidence="9">
    <location>
        <begin position="186"/>
        <end position="207"/>
    </location>
</feature>
<comment type="similarity">
    <text evidence="2">Belongs to the ammonia transporter channel (TC 1.A.11.2) family.</text>
</comment>
<keyword evidence="12" id="KW-1185">Reference proteome</keyword>
<dbReference type="GO" id="GO:0008519">
    <property type="term" value="F:ammonium channel activity"/>
    <property type="evidence" value="ECO:0007669"/>
    <property type="project" value="InterPro"/>
</dbReference>
<dbReference type="PANTHER" id="PTHR11730">
    <property type="entry name" value="AMMONIUM TRANSPORTER"/>
    <property type="match status" value="1"/>
</dbReference>
<keyword evidence="6 9" id="KW-0472">Membrane</keyword>
<dbReference type="GO" id="GO:0097272">
    <property type="term" value="P:ammonium homeostasis"/>
    <property type="evidence" value="ECO:0007669"/>
    <property type="project" value="TreeGrafter"/>
</dbReference>
<evidence type="ECO:0000256" key="7">
    <source>
        <dbReference type="ARBA" id="ARBA00023177"/>
    </source>
</evidence>
<keyword evidence="7" id="KW-0924">Ammonia transport</keyword>
<feature type="transmembrane region" description="Helical" evidence="9">
    <location>
        <begin position="161"/>
        <end position="179"/>
    </location>
</feature>
<feature type="transmembrane region" description="Helical" evidence="9">
    <location>
        <begin position="326"/>
        <end position="344"/>
    </location>
</feature>
<evidence type="ECO:0000256" key="6">
    <source>
        <dbReference type="ARBA" id="ARBA00023136"/>
    </source>
</evidence>
<comment type="caution">
    <text evidence="11">The sequence shown here is derived from an EMBL/GenBank/DDBJ whole genome shotgun (WGS) entry which is preliminary data.</text>
</comment>
<evidence type="ECO:0000256" key="5">
    <source>
        <dbReference type="ARBA" id="ARBA00022989"/>
    </source>
</evidence>
<dbReference type="InterPro" id="IPR024041">
    <property type="entry name" value="NH4_transpt_AmtB-like_dom"/>
</dbReference>
<evidence type="ECO:0000256" key="9">
    <source>
        <dbReference type="SAM" id="Phobius"/>
    </source>
</evidence>
<dbReference type="AlphaFoldDB" id="A0A1Q9D6S3"/>
<feature type="compositionally biased region" description="Polar residues" evidence="8">
    <location>
        <begin position="721"/>
        <end position="731"/>
    </location>
</feature>
<sequence length="914" mass="98782">MYLTRVTRPERASAGWCPETAISAEKLGKMLPGKVGSGLAISVRGTQGASSPMSNTTATGAPCSGPDCPSLAVLTANLDTAGGLETSWLLLCTFLVISMQLGFAMLEVGSVREAHRMTVLAKNVLDSAVSCLVFAAASGRGLWESSLVLDADGYKMYDMQLYHWAFCATCVTICSGSMAERTHIIGYLTHASLMAGLIFPPIAEAVWGRDTGFLRKFMMDIMQKDYYYHDCAGSGVVHLVGGTAALAGNLLLGRRIMRSDEAEHGELLEQLASENKLKDPENPRSEQEFLDSRRPSGELSPPGAGPSRWLRRFDNAERDKREFQPCNYLQVMGMFILWVGWYGFNTGGSLSASRGGAHSAGLVAWNTTIAAAAGGFGAYLYLYGFHLNLDIGFLCNGMLSGLVSITACCDVAQPLASLIIGLIAGAVIYPTASSLMRRLRLDDPVDAVPVHAAAGFFGVLAVALCRPDCEAFARAGPLNKVQQHFCREDYDMGLQMVEQLWGCVVIVLWTFVISYTFWLLLATAETLRALELEQVNQAEKLLEQLSGNPNQDPDMKSQVNEGLMSVAELSRTVRKALKQHGWNGRAFLTGHPQDLTSLLDKLRQAQISSLDTALETEVCRALRFLVRLSKSCWICRELAVARLRIHPWAELYLAIQHAAGQVAELRQQASAEPLQNEVRELSMLVRSQVAHERPELTPPSSAAVSPESSPACCRQADDDLSQPSTARSLRSGSRAAWSDARDSYSSAPGFRLDLRSETASTVSEASMGALSPHSANSSTPPPTVHHRLLRPPSAPPNPNVMNVAEQLVQMLQVQQQLLSTIGAPQLQPNEASNQVAGIAVVTEWREPALHAAGSTAVRGPPAGGRLFTECCVVLTADDAVRALTVAHLVDRMLGRQRQDVAGRHTLAASRVLAS</sequence>
<dbReference type="OrthoDB" id="448167at2759"/>
<evidence type="ECO:0000259" key="10">
    <source>
        <dbReference type="Pfam" id="PF00909"/>
    </source>
</evidence>
<feature type="transmembrane region" description="Helical" evidence="9">
    <location>
        <begin position="364"/>
        <end position="382"/>
    </location>
</feature>
<name>A0A1Q9D6S3_SYMMI</name>
<evidence type="ECO:0000256" key="4">
    <source>
        <dbReference type="ARBA" id="ARBA00022692"/>
    </source>
</evidence>
<evidence type="ECO:0000256" key="1">
    <source>
        <dbReference type="ARBA" id="ARBA00004141"/>
    </source>
</evidence>
<evidence type="ECO:0000256" key="8">
    <source>
        <dbReference type="SAM" id="MobiDB-lite"/>
    </source>
</evidence>
<feature type="compositionally biased region" description="Low complexity" evidence="8">
    <location>
        <begin position="698"/>
        <end position="711"/>
    </location>
</feature>
<dbReference type="Gene3D" id="1.10.3430.10">
    <property type="entry name" value="Ammonium transporter AmtB like domains"/>
    <property type="match status" value="1"/>
</dbReference>
<feature type="transmembrane region" description="Helical" evidence="9">
    <location>
        <begin position="227"/>
        <end position="252"/>
    </location>
</feature>
<dbReference type="InterPro" id="IPR029020">
    <property type="entry name" value="Ammonium/urea_transptr"/>
</dbReference>
<keyword evidence="3" id="KW-0813">Transport</keyword>
<keyword evidence="5 9" id="KW-1133">Transmembrane helix</keyword>
<proteinExistence type="inferred from homology"/>
<evidence type="ECO:0000256" key="3">
    <source>
        <dbReference type="ARBA" id="ARBA00022448"/>
    </source>
</evidence>
<comment type="subcellular location">
    <subcellularLocation>
        <location evidence="1">Membrane</location>
        <topology evidence="1">Multi-pass membrane protein</topology>
    </subcellularLocation>
</comment>
<evidence type="ECO:0000313" key="11">
    <source>
        <dbReference type="EMBL" id="OLP90880.1"/>
    </source>
</evidence>
<feature type="compositionally biased region" description="Basic and acidic residues" evidence="8">
    <location>
        <begin position="275"/>
        <end position="296"/>
    </location>
</feature>
<feature type="transmembrane region" description="Helical" evidence="9">
    <location>
        <begin position="88"/>
        <end position="108"/>
    </location>
</feature>